<dbReference type="SUPFAM" id="SSF52402">
    <property type="entry name" value="Adenine nucleotide alpha hydrolases-like"/>
    <property type="match status" value="1"/>
</dbReference>
<dbReference type="InterPro" id="IPR051030">
    <property type="entry name" value="Vitamin_B12-ABC_binding"/>
</dbReference>
<reference evidence="7 8" key="1">
    <citation type="submission" date="2012-04" db="EMBL/GenBank/DDBJ databases">
        <title>The Genome Sequence of Saprolegnia declina VS20.</title>
        <authorList>
            <consortium name="The Broad Institute Genome Sequencing Platform"/>
            <person name="Russ C."/>
            <person name="Nusbaum C."/>
            <person name="Tyler B."/>
            <person name="van West P."/>
            <person name="Dieguez-Uribeondo J."/>
            <person name="de Bruijn I."/>
            <person name="Tripathy S."/>
            <person name="Jiang R."/>
            <person name="Young S.K."/>
            <person name="Zeng Q."/>
            <person name="Gargeya S."/>
            <person name="Fitzgerald M."/>
            <person name="Haas B."/>
            <person name="Abouelleil A."/>
            <person name="Alvarado L."/>
            <person name="Arachchi H.M."/>
            <person name="Berlin A."/>
            <person name="Chapman S.B."/>
            <person name="Goldberg J."/>
            <person name="Griggs A."/>
            <person name="Gujja S."/>
            <person name="Hansen M."/>
            <person name="Howarth C."/>
            <person name="Imamovic A."/>
            <person name="Larimer J."/>
            <person name="McCowen C."/>
            <person name="Montmayeur A."/>
            <person name="Murphy C."/>
            <person name="Neiman D."/>
            <person name="Pearson M."/>
            <person name="Priest M."/>
            <person name="Roberts A."/>
            <person name="Saif S."/>
            <person name="Shea T."/>
            <person name="Sisk P."/>
            <person name="Sykes S."/>
            <person name="Wortman J."/>
            <person name="Nusbaum C."/>
            <person name="Birren B."/>
        </authorList>
    </citation>
    <scope>NUCLEOTIDE SEQUENCE [LARGE SCALE GENOMIC DNA]</scope>
    <source>
        <strain evidence="7 8">VS20</strain>
    </source>
</reference>
<protein>
    <recommendedName>
        <fullName evidence="2">Diphthine--ammonia ligase</fullName>
        <ecNumber evidence="1">6.3.1.14</ecNumber>
    </recommendedName>
    <alternativeName>
        <fullName evidence="3">Diphthamide synthase</fullName>
    </alternativeName>
    <alternativeName>
        <fullName evidence="4">Diphthamide synthetase</fullName>
    </alternativeName>
</protein>
<dbReference type="PANTHER" id="PTHR42860:SF1">
    <property type="entry name" value="VITAMIN B12-BINDING PROTEIN"/>
    <property type="match status" value="1"/>
</dbReference>
<dbReference type="EMBL" id="JH767140">
    <property type="protein sequence ID" value="EQC38849.1"/>
    <property type="molecule type" value="Genomic_DNA"/>
</dbReference>
<dbReference type="EC" id="6.3.1.14" evidence="1"/>
<dbReference type="AlphaFoldDB" id="T0QL92"/>
<evidence type="ECO:0000313" key="8">
    <source>
        <dbReference type="Proteomes" id="UP000030762"/>
    </source>
</evidence>
<evidence type="ECO:0000259" key="6">
    <source>
        <dbReference type="Pfam" id="PF01902"/>
    </source>
</evidence>
<evidence type="ECO:0000256" key="5">
    <source>
        <dbReference type="ARBA" id="ARBA00048108"/>
    </source>
</evidence>
<evidence type="ECO:0000256" key="1">
    <source>
        <dbReference type="ARBA" id="ARBA00012089"/>
    </source>
</evidence>
<dbReference type="InParanoid" id="T0QL92"/>
<evidence type="ECO:0000313" key="7">
    <source>
        <dbReference type="EMBL" id="EQC38849.1"/>
    </source>
</evidence>
<dbReference type="Gene3D" id="3.40.50.1980">
    <property type="entry name" value="Nitrogenase molybdenum iron protein domain"/>
    <property type="match status" value="2"/>
</dbReference>
<dbReference type="OrthoDB" id="274765at2759"/>
<dbReference type="Pfam" id="PF17653">
    <property type="entry name" value="DUF5522"/>
    <property type="match status" value="1"/>
</dbReference>
<evidence type="ECO:0000256" key="2">
    <source>
        <dbReference type="ARBA" id="ARBA00018426"/>
    </source>
</evidence>
<dbReference type="InterPro" id="IPR040807">
    <property type="entry name" value="DUF5522"/>
</dbReference>
<dbReference type="PANTHER" id="PTHR42860">
    <property type="entry name" value="VITAMIN B12-BINDING PROTEIN"/>
    <property type="match status" value="1"/>
</dbReference>
<dbReference type="Pfam" id="PF01902">
    <property type="entry name" value="Diphthami_syn_2"/>
    <property type="match status" value="1"/>
</dbReference>
<dbReference type="InterPro" id="IPR002761">
    <property type="entry name" value="Diphthami_syn_dom"/>
</dbReference>
<evidence type="ECO:0000256" key="4">
    <source>
        <dbReference type="ARBA" id="ARBA00031552"/>
    </source>
</evidence>
<dbReference type="GO" id="GO:0017178">
    <property type="term" value="F:diphthine-ammonia ligase activity"/>
    <property type="evidence" value="ECO:0007669"/>
    <property type="project" value="UniProtKB-EC"/>
</dbReference>
<dbReference type="InterPro" id="IPR014729">
    <property type="entry name" value="Rossmann-like_a/b/a_fold"/>
</dbReference>
<comment type="catalytic activity">
    <reaction evidence="5">
        <text>diphthine-[translation elongation factor 2] + NH4(+) + ATP = diphthamide-[translation elongation factor 2] + AMP + diphosphate + H(+)</text>
        <dbReference type="Rhea" id="RHEA:19753"/>
        <dbReference type="Rhea" id="RHEA-COMP:10172"/>
        <dbReference type="Rhea" id="RHEA-COMP:10174"/>
        <dbReference type="ChEBI" id="CHEBI:15378"/>
        <dbReference type="ChEBI" id="CHEBI:16692"/>
        <dbReference type="ChEBI" id="CHEBI:28938"/>
        <dbReference type="ChEBI" id="CHEBI:30616"/>
        <dbReference type="ChEBI" id="CHEBI:33019"/>
        <dbReference type="ChEBI" id="CHEBI:82696"/>
        <dbReference type="ChEBI" id="CHEBI:456215"/>
        <dbReference type="EC" id="6.3.1.14"/>
    </reaction>
</comment>
<dbReference type="Gene3D" id="3.40.50.620">
    <property type="entry name" value="HUPs"/>
    <property type="match status" value="1"/>
</dbReference>
<proteinExistence type="predicted"/>
<keyword evidence="8" id="KW-1185">Reference proteome</keyword>
<dbReference type="GeneID" id="19944534"/>
<dbReference type="OMA" id="CEDVHNE"/>
<dbReference type="eggNOG" id="ENOG502S4BH">
    <property type="taxonomic scope" value="Eukaryota"/>
</dbReference>
<dbReference type="VEuPathDB" id="FungiDB:SDRG_03807"/>
<gene>
    <name evidence="7" type="ORF">SDRG_03807</name>
</gene>
<organism evidence="7 8">
    <name type="scientific">Saprolegnia diclina (strain VS20)</name>
    <dbReference type="NCBI Taxonomy" id="1156394"/>
    <lineage>
        <taxon>Eukaryota</taxon>
        <taxon>Sar</taxon>
        <taxon>Stramenopiles</taxon>
        <taxon>Oomycota</taxon>
        <taxon>Saprolegniomycetes</taxon>
        <taxon>Saprolegniales</taxon>
        <taxon>Saprolegniaceae</taxon>
        <taxon>Saprolegnia</taxon>
    </lineage>
</organism>
<name>T0QL92_SAPDV</name>
<dbReference type="RefSeq" id="XP_008607673.1">
    <property type="nucleotide sequence ID" value="XM_008609451.1"/>
</dbReference>
<feature type="domain" description="Diphthamide synthase" evidence="6">
    <location>
        <begin position="442"/>
        <end position="636"/>
    </location>
</feature>
<evidence type="ECO:0000256" key="3">
    <source>
        <dbReference type="ARBA" id="ARBA00029814"/>
    </source>
</evidence>
<sequence>MLRPRAFVRFRSTMSTTRSSSAPLRVISLLPSATEQLASILAAATALGTPSASLPTLVGRSHECDYPESFASVPVLTKPRTTFTTCEDVHNEVLSLLQTDNSLYEIDTTTLLSLRADLILVQDVCKVCSIDKPSVACAVSNGDHPTQILLVNSRTLPNALDDSVRLLGDALQLQEAANDVVAANHARQAALAAAATHRATPPIVYIVEWLSPLFVVKGWAAEMVELAGGAVPTQSGKILDPSSLEPADIIVVALCGLDRDVAKRELGSKPLPAWWTSSPAVAANNVFVVDGNQMFNRPTNRLLDALEWLVHLIHAPASIEAVAAISAFPFERYASPSPPMVLSVQDKIDVAHQAACDAHEARYEDPATGYGVFTAWYLGERQACCGNRCRHCPYGHVNVPIENLGDASNKLASSVFLKAPKPMGGSRLGYKKPSRGVATETIVVFWSGGKDSLLALVDTIATREPHQDVVLLSTYNPDDNILPIQNIAPRTIVEQAKALNLPLFLVATPTGSNYTKCVKDALRELTTKHVASPGRIGCLVFGDLHLADVKAWRDATFAEYTLRSPLWARDMATDLIPALDDACATLRATVRYSAVDNDRVHGLLSMGDEYVPSKVPAHIDLMGENGEFHTVVVFAP</sequence>
<dbReference type="Proteomes" id="UP000030762">
    <property type="component" value="Unassembled WGS sequence"/>
</dbReference>
<dbReference type="SUPFAM" id="SSF53807">
    <property type="entry name" value="Helical backbone' metal receptor"/>
    <property type="match status" value="1"/>
</dbReference>
<accession>T0QL92</accession>